<evidence type="ECO:0000313" key="3">
    <source>
        <dbReference type="EMBL" id="MXG88500.1"/>
    </source>
</evidence>
<sequence length="254" mass="26467">MSNSSGTPSGWFPDSSNPNQERFWDGSAWTEQTRPRGPQPGPTGYQQTGNPKADAKAAKAYAKASRPWFKKKRFIIPMALVVLVVAGSALGGGGDDGSETATDTTSGSSTVASTPSSEAPSAGDESADAVEPTTEPTKASQPAEEKPADKPVAVKASAMLQEFADNELAADAKYKGKTVKVSGVVDKIDTALFDEDKYVLRLGGGGEYEIFTVNCNDMSTDELATLNKGDAVTVLGDFDDGGDLGVEIKDCSLA</sequence>
<dbReference type="Pfam" id="PF12869">
    <property type="entry name" value="tRNA_anti-like"/>
    <property type="match status" value="1"/>
</dbReference>
<feature type="region of interest" description="Disordered" evidence="1">
    <location>
        <begin position="93"/>
        <end position="151"/>
    </location>
</feature>
<evidence type="ECO:0000313" key="4">
    <source>
        <dbReference type="Proteomes" id="UP000473325"/>
    </source>
</evidence>
<dbReference type="AlphaFoldDB" id="A0A6L7EPH3"/>
<organism evidence="3 4">
    <name type="scientific">Nocardioides flavescens</name>
    <dbReference type="NCBI Taxonomy" id="2691959"/>
    <lineage>
        <taxon>Bacteria</taxon>
        <taxon>Bacillati</taxon>
        <taxon>Actinomycetota</taxon>
        <taxon>Actinomycetes</taxon>
        <taxon>Propionibacteriales</taxon>
        <taxon>Nocardioidaceae</taxon>
        <taxon>Nocardioides</taxon>
    </lineage>
</organism>
<dbReference type="Pfam" id="PF10708">
    <property type="entry name" value="DUF2510"/>
    <property type="match status" value="1"/>
</dbReference>
<feature type="compositionally biased region" description="Polar residues" evidence="1">
    <location>
        <begin position="1"/>
        <end position="20"/>
    </location>
</feature>
<proteinExistence type="predicted"/>
<evidence type="ECO:0000256" key="1">
    <source>
        <dbReference type="SAM" id="MobiDB-lite"/>
    </source>
</evidence>
<keyword evidence="4" id="KW-1185">Reference proteome</keyword>
<dbReference type="Proteomes" id="UP000473325">
    <property type="component" value="Unassembled WGS sequence"/>
</dbReference>
<dbReference type="InterPro" id="IPR024422">
    <property type="entry name" value="Protein_unknown_function_OB"/>
</dbReference>
<feature type="compositionally biased region" description="Low complexity" evidence="1">
    <location>
        <begin position="99"/>
        <end position="123"/>
    </location>
</feature>
<comment type="caution">
    <text evidence="3">The sequence shown here is derived from an EMBL/GenBank/DDBJ whole genome shotgun (WGS) entry which is preliminary data.</text>
</comment>
<dbReference type="InterPro" id="IPR018929">
    <property type="entry name" value="DUF2510"/>
</dbReference>
<evidence type="ECO:0000259" key="2">
    <source>
        <dbReference type="Pfam" id="PF10708"/>
    </source>
</evidence>
<reference evidence="3 4" key="1">
    <citation type="submission" date="2019-12" db="EMBL/GenBank/DDBJ databases">
        <authorList>
            <person name="Kun Z."/>
        </authorList>
    </citation>
    <scope>NUCLEOTIDE SEQUENCE [LARGE SCALE GENOMIC DNA]</scope>
    <source>
        <strain evidence="3 4">YIM 123512</strain>
    </source>
</reference>
<name>A0A6L7EPH3_9ACTN</name>
<feature type="domain" description="DUF2510" evidence="2">
    <location>
        <begin position="10"/>
        <end position="40"/>
    </location>
</feature>
<dbReference type="RefSeq" id="WP_160875737.1">
    <property type="nucleotide sequence ID" value="NZ_WUEK01000002.1"/>
</dbReference>
<gene>
    <name evidence="3" type="ORF">GRQ65_02945</name>
</gene>
<accession>A0A6L7EPH3</accession>
<protein>
    <submittedName>
        <fullName evidence="3">DUF2510 domain-containing protein</fullName>
    </submittedName>
</protein>
<feature type="region of interest" description="Disordered" evidence="1">
    <location>
        <begin position="1"/>
        <end position="64"/>
    </location>
</feature>
<dbReference type="EMBL" id="WUEK01000002">
    <property type="protein sequence ID" value="MXG88500.1"/>
    <property type="molecule type" value="Genomic_DNA"/>
</dbReference>